<reference evidence="1" key="1">
    <citation type="submission" date="2020-11" db="EMBL/GenBank/DDBJ databases">
        <authorList>
            <person name="Tran Van P."/>
        </authorList>
    </citation>
    <scope>NUCLEOTIDE SEQUENCE</scope>
</reference>
<proteinExistence type="predicted"/>
<accession>A0A7R9EYY4</accession>
<dbReference type="AlphaFoldDB" id="A0A7R9EYY4"/>
<gene>
    <name evidence="1" type="ORF">TBIB3V08_LOCUS5920</name>
</gene>
<dbReference type="EMBL" id="OD566175">
    <property type="protein sequence ID" value="CAD7443514.1"/>
    <property type="molecule type" value="Genomic_DNA"/>
</dbReference>
<name>A0A7R9EYY4_9NEOP</name>
<organism evidence="1">
    <name type="scientific">Timema bartmani</name>
    <dbReference type="NCBI Taxonomy" id="61472"/>
    <lineage>
        <taxon>Eukaryota</taxon>
        <taxon>Metazoa</taxon>
        <taxon>Ecdysozoa</taxon>
        <taxon>Arthropoda</taxon>
        <taxon>Hexapoda</taxon>
        <taxon>Insecta</taxon>
        <taxon>Pterygota</taxon>
        <taxon>Neoptera</taxon>
        <taxon>Polyneoptera</taxon>
        <taxon>Phasmatodea</taxon>
        <taxon>Timematodea</taxon>
        <taxon>Timematoidea</taxon>
        <taxon>Timematidae</taxon>
        <taxon>Timema</taxon>
    </lineage>
</organism>
<evidence type="ECO:0000313" key="1">
    <source>
        <dbReference type="EMBL" id="CAD7443514.1"/>
    </source>
</evidence>
<protein>
    <submittedName>
        <fullName evidence="1">Uncharacterized protein</fullName>
    </submittedName>
</protein>
<sequence>MVLGIQKVIFIGSVPSLACGESGKPFCKTSLRTPDQDSNLDIPVFCSLLHCEGSALDQTATEVKVWWLLLSMVLLSVVSEASNKCSGINQPLKYIWGDAMTDPSDCIGPNGEPYPACLITRPCILCDSRQTWGGESQMRDTLFPYKRLVGRQSWAPIKERQEVQRILPPQFEQSKEACEQRFGYLEKKSDHLEMINLVVLEKSCDMLDPSTNRKPAFTTSGCQEFSY</sequence>